<feature type="domain" description="Autophagy protein ATG17-like" evidence="8">
    <location>
        <begin position="46"/>
        <end position="455"/>
    </location>
</feature>
<reference evidence="10" key="1">
    <citation type="submission" date="2020-01" db="EMBL/GenBank/DDBJ databases">
        <authorList>
            <consortium name="DOE Joint Genome Institute"/>
            <person name="Haridas S."/>
            <person name="Albert R."/>
            <person name="Binder M."/>
            <person name="Bloem J."/>
            <person name="Labutti K."/>
            <person name="Salamov A."/>
            <person name="Andreopoulos B."/>
            <person name="Baker S.E."/>
            <person name="Barry K."/>
            <person name="Bills G."/>
            <person name="Bluhm B.H."/>
            <person name="Cannon C."/>
            <person name="Castanera R."/>
            <person name="Culley D.E."/>
            <person name="Daum C."/>
            <person name="Ezra D."/>
            <person name="Gonzalez J.B."/>
            <person name="Henrissat B."/>
            <person name="Kuo A."/>
            <person name="Liang C."/>
            <person name="Lipzen A."/>
            <person name="Lutzoni F."/>
            <person name="Magnuson J."/>
            <person name="Mondo S."/>
            <person name="Nolan M."/>
            <person name="Ohm R."/>
            <person name="Pangilinan J."/>
            <person name="Park H.-J."/>
            <person name="Ramirez L."/>
            <person name="Alfaro M."/>
            <person name="Sun H."/>
            <person name="Tritt A."/>
            <person name="Yoshinaga Y."/>
            <person name="Zwiers L.-H."/>
            <person name="Turgeon B.G."/>
            <person name="Goodwin S.B."/>
            <person name="Spatafora J.W."/>
            <person name="Crous P.W."/>
            <person name="Grigoriev I.V."/>
        </authorList>
    </citation>
    <scope>NUCLEOTIDE SEQUENCE</scope>
    <source>
        <strain evidence="10">CBS 342.82</strain>
    </source>
</reference>
<dbReference type="Pfam" id="PF04108">
    <property type="entry name" value="ATG17_like"/>
    <property type="match status" value="1"/>
</dbReference>
<keyword evidence="3 6" id="KW-0963">Cytoplasm</keyword>
<keyword evidence="4 6" id="KW-0072">Autophagy</keyword>
<name>A0A6J3M9I4_9PEZI</name>
<dbReference type="GO" id="GO:1990316">
    <property type="term" value="C:Atg1/ULK1 kinase complex"/>
    <property type="evidence" value="ECO:0007669"/>
    <property type="project" value="TreeGrafter"/>
</dbReference>
<feature type="compositionally biased region" description="Low complexity" evidence="7">
    <location>
        <begin position="1"/>
        <end position="19"/>
    </location>
</feature>
<reference evidence="10" key="3">
    <citation type="submission" date="2025-08" db="UniProtKB">
        <authorList>
            <consortium name="RefSeq"/>
        </authorList>
    </citation>
    <scope>IDENTIFICATION</scope>
    <source>
        <strain evidence="10">CBS 342.82</strain>
    </source>
</reference>
<keyword evidence="5" id="KW-0472">Membrane</keyword>
<keyword evidence="9" id="KW-1185">Reference proteome</keyword>
<proteinExistence type="inferred from homology"/>
<feature type="region of interest" description="Disordered" evidence="7">
    <location>
        <begin position="1"/>
        <end position="22"/>
    </location>
</feature>
<comment type="subcellular location">
    <subcellularLocation>
        <location evidence="6">Cytoplasm</location>
    </subcellularLocation>
    <subcellularLocation>
        <location evidence="6">Preautophagosomal structure membrane</location>
        <topology evidence="6">Peripheral membrane protein</topology>
    </subcellularLocation>
</comment>
<evidence type="ECO:0000256" key="1">
    <source>
        <dbReference type="ARBA" id="ARBA00006259"/>
    </source>
</evidence>
<dbReference type="Proteomes" id="UP000504637">
    <property type="component" value="Unplaced"/>
</dbReference>
<evidence type="ECO:0000313" key="9">
    <source>
        <dbReference type="Proteomes" id="UP000504637"/>
    </source>
</evidence>
<dbReference type="AlphaFoldDB" id="A0A6J3M9I4"/>
<dbReference type="GO" id="GO:0030295">
    <property type="term" value="F:protein kinase activator activity"/>
    <property type="evidence" value="ECO:0007669"/>
    <property type="project" value="TreeGrafter"/>
</dbReference>
<organism evidence="10">
    <name type="scientific">Dissoconium aciculare CBS 342.82</name>
    <dbReference type="NCBI Taxonomy" id="1314786"/>
    <lineage>
        <taxon>Eukaryota</taxon>
        <taxon>Fungi</taxon>
        <taxon>Dikarya</taxon>
        <taxon>Ascomycota</taxon>
        <taxon>Pezizomycotina</taxon>
        <taxon>Dothideomycetes</taxon>
        <taxon>Dothideomycetidae</taxon>
        <taxon>Mycosphaerellales</taxon>
        <taxon>Dissoconiaceae</taxon>
        <taxon>Dissoconium</taxon>
    </lineage>
</organism>
<dbReference type="GeneID" id="54360301"/>
<dbReference type="GO" id="GO:0034727">
    <property type="term" value="P:piecemeal microautophagy of the nucleus"/>
    <property type="evidence" value="ECO:0007669"/>
    <property type="project" value="TreeGrafter"/>
</dbReference>
<dbReference type="InterPro" id="IPR007240">
    <property type="entry name" value="Atg17"/>
</dbReference>
<protein>
    <recommendedName>
        <fullName evidence="2 6">Autophagy-related protein 17</fullName>
    </recommendedName>
</protein>
<dbReference type="GO" id="GO:0000422">
    <property type="term" value="P:autophagy of mitochondrion"/>
    <property type="evidence" value="ECO:0007669"/>
    <property type="project" value="TreeGrafter"/>
</dbReference>
<evidence type="ECO:0000256" key="2">
    <source>
        <dbReference type="ARBA" id="ARBA00013806"/>
    </source>
</evidence>
<evidence type="ECO:0000256" key="3">
    <source>
        <dbReference type="ARBA" id="ARBA00022490"/>
    </source>
</evidence>
<dbReference type="PANTHER" id="PTHR28005">
    <property type="entry name" value="AUTOPHAGY-RELATED PROTEIN 17"/>
    <property type="match status" value="1"/>
</dbReference>
<gene>
    <name evidence="10" type="ORF">K489DRAFT_354579</name>
</gene>
<dbReference type="PANTHER" id="PTHR28005:SF1">
    <property type="entry name" value="AUTOPHAGY-RELATED PROTEIN 17"/>
    <property type="match status" value="1"/>
</dbReference>
<accession>A0A6J3M9I4</accession>
<dbReference type="RefSeq" id="XP_033461549.1">
    <property type="nucleotide sequence ID" value="XM_033602501.1"/>
</dbReference>
<dbReference type="InterPro" id="IPR045326">
    <property type="entry name" value="ATG17-like_dom"/>
</dbReference>
<evidence type="ECO:0000259" key="8">
    <source>
        <dbReference type="Pfam" id="PF04108"/>
    </source>
</evidence>
<comment type="function">
    <text evidence="6">Autophagy-specific protein that functions in response to autophagy-inducing signals as a scaffold to recruit other ATG proteins to organize preautophagosomal structure (PAS) formation. Modulates the timing and magnitude of the autophagy response, such as the size of the sequestering vesicles. Plays particularly a role in pexophagy and nucleophagy.</text>
</comment>
<reference evidence="10" key="2">
    <citation type="submission" date="2020-04" db="EMBL/GenBank/DDBJ databases">
        <authorList>
            <consortium name="NCBI Genome Project"/>
        </authorList>
    </citation>
    <scope>NUCLEOTIDE SEQUENCE</scope>
    <source>
        <strain evidence="10">CBS 342.82</strain>
    </source>
</reference>
<evidence type="ECO:0000256" key="7">
    <source>
        <dbReference type="SAM" id="MobiDB-lite"/>
    </source>
</evidence>
<sequence>MSSSEASSSQGSPSPQTSPVASLHEAQARAPNLGQLVGYFVAAKRSLEASGHVYRATELVNSSRTLIEDIAVLNAKNSYASRALDEQLNTLRAIEDVVVEEADRVSNEFNATLASLDDADRRLQQTLDALRQTVVDVKLSQRQQTRLKSLLDFIDETTHGQLRTSLYALIDAYHHARNEVEQSLVSYGESVKRLNALLADPPQLPDKPTIYDEPPPTIPQLFRNLESHASEIASLLYNLVSHYDLCVTALKHTEGGGEAARLAVQAADGLAKDEATAGRTEESLYSKTTPEPISLEERLEMLVVLENDALEVADVTQEIKDLASAMESQYSQLTRHAQQARTRHDVLRHLLSRLHLFHVEVLPVHVQLNRVFISQTWSELHANLQSKTSELVDLCTFYESFLSGYAALLEEVRRRATSEAQMRQTAERARRELTKLFEAERIARETFMADVGEYLPRDIWDGLEEEVRRWEVKRAERSK</sequence>
<dbReference type="OrthoDB" id="1937984at2759"/>
<comment type="similarity">
    <text evidence="1 6">Belongs to the ATG17 family.</text>
</comment>
<evidence type="ECO:0000313" key="10">
    <source>
        <dbReference type="RefSeq" id="XP_033461549.1"/>
    </source>
</evidence>
<evidence type="ECO:0000256" key="6">
    <source>
        <dbReference type="RuleBase" id="RU368080"/>
    </source>
</evidence>
<dbReference type="GO" id="GO:0034045">
    <property type="term" value="C:phagophore assembly site membrane"/>
    <property type="evidence" value="ECO:0007669"/>
    <property type="project" value="UniProtKB-SubCell"/>
</dbReference>
<dbReference type="GO" id="GO:0000045">
    <property type="term" value="P:autophagosome assembly"/>
    <property type="evidence" value="ECO:0007669"/>
    <property type="project" value="TreeGrafter"/>
</dbReference>
<evidence type="ECO:0000256" key="5">
    <source>
        <dbReference type="ARBA" id="ARBA00023136"/>
    </source>
</evidence>
<dbReference type="GO" id="GO:0060090">
    <property type="term" value="F:molecular adaptor activity"/>
    <property type="evidence" value="ECO:0007669"/>
    <property type="project" value="TreeGrafter"/>
</dbReference>
<evidence type="ECO:0000256" key="4">
    <source>
        <dbReference type="ARBA" id="ARBA00023006"/>
    </source>
</evidence>